<dbReference type="EMBL" id="QESZ01000013">
    <property type="protein sequence ID" value="PWD73755.1"/>
    <property type="molecule type" value="Genomic_DNA"/>
</dbReference>
<evidence type="ECO:0000313" key="3">
    <source>
        <dbReference type="EMBL" id="RJL76098.1"/>
    </source>
</evidence>
<evidence type="ECO:0000256" key="1">
    <source>
        <dbReference type="SAM" id="SignalP"/>
    </source>
</evidence>
<dbReference type="Proteomes" id="UP000266633">
    <property type="component" value="Unassembled WGS sequence"/>
</dbReference>
<dbReference type="PANTHER" id="PTHR42779">
    <property type="entry name" value="PROTEIN YNJB"/>
    <property type="match status" value="1"/>
</dbReference>
<dbReference type="PANTHER" id="PTHR42779:SF1">
    <property type="entry name" value="PROTEIN YNJB"/>
    <property type="match status" value="1"/>
</dbReference>
<dbReference type="GO" id="GO:0030313">
    <property type="term" value="C:cell envelope"/>
    <property type="evidence" value="ECO:0007669"/>
    <property type="project" value="UniProtKB-ARBA"/>
</dbReference>
<organism evidence="2 4">
    <name type="scientific">Dickeya dianthicola</name>
    <dbReference type="NCBI Taxonomy" id="204039"/>
    <lineage>
        <taxon>Bacteria</taxon>
        <taxon>Pseudomonadati</taxon>
        <taxon>Pseudomonadota</taxon>
        <taxon>Gammaproteobacteria</taxon>
        <taxon>Enterobacterales</taxon>
        <taxon>Pectobacteriaceae</taxon>
        <taxon>Dickeya</taxon>
    </lineage>
</organism>
<feature type="signal peptide" evidence="1">
    <location>
        <begin position="1"/>
        <end position="39"/>
    </location>
</feature>
<dbReference type="AlphaFoldDB" id="A0AAX1C6P9"/>
<dbReference type="EMBL" id="QZDO01000006">
    <property type="protein sequence ID" value="RJL76098.1"/>
    <property type="molecule type" value="Genomic_DNA"/>
</dbReference>
<reference evidence="3 5" key="2">
    <citation type="submission" date="2018-09" db="EMBL/GenBank/DDBJ databases">
        <title>Phylogenetic diversity of Pectobacterium and Dickeya strains causing blackleg disease of potato in Morocco.</title>
        <authorList>
            <person name="Oulghazi S."/>
            <person name="Moumni M."/>
            <person name="Faure D."/>
        </authorList>
    </citation>
    <scope>NUCLEOTIDE SEQUENCE [LARGE SCALE GENOMIC DNA]</scope>
    <source>
        <strain evidence="3 5">S4.16.03.LID</strain>
    </source>
</reference>
<dbReference type="InterPro" id="IPR006059">
    <property type="entry name" value="SBP"/>
</dbReference>
<reference evidence="2 4" key="1">
    <citation type="submission" date="2018-05" db="EMBL/GenBank/DDBJ databases">
        <title>Genomic diversity of pathogens causing Blackleg of Potato in Pakistan.</title>
        <authorList>
            <person name="Sarfraz S."/>
            <person name="Riaz K."/>
            <person name="Oulghazi S."/>
            <person name="Cigna J."/>
            <person name="Sahi S.T."/>
            <person name="Khan S.H."/>
            <person name="Hameed A."/>
            <person name="Faure D."/>
        </authorList>
    </citation>
    <scope>NUCLEOTIDE SEQUENCE [LARGE SCALE GENOMIC DNA]</scope>
    <source>
        <strain evidence="2 4">SS70</strain>
    </source>
</reference>
<accession>A0AAX1C6P9</accession>
<evidence type="ECO:0000313" key="4">
    <source>
        <dbReference type="Proteomes" id="UP000245055"/>
    </source>
</evidence>
<dbReference type="Gene3D" id="3.40.190.10">
    <property type="entry name" value="Periplasmic binding protein-like II"/>
    <property type="match status" value="3"/>
</dbReference>
<name>A0AAX1C6P9_9GAMM</name>
<keyword evidence="1" id="KW-0732">Signal</keyword>
<sequence>MMPLNHSGESCMFTRLSLSKIGRLAALPMLLLALPQVQAQTPDLSTMSWQAVEAQARQEGQLTWFNWYYQDRLREEVKVFEKQYGIRVTIPDGEAAASINKLLAEQHREQGDIDVISVGGSQFGQLNGPKLFWGPLSARLPAGDTLSYQIEGGDTRGYAVAFWGNQTVIAYNSARITAAELPHSLPQFEQFLVKNPGEFAFNVENGGAGPGFVESVTRALVTDVNYRDGKAAPEILQRLAPSWRWFNRYKNSLVISASNADSITRLNAGEFKLVASWEDLVLSLQHKGEVSPDIKFYLPEFGMPGGGNVVGIPANAKHKAAALLFIHWLTQPDTQQRFHSQFGTALLTPAGDGTQAADSLDRSRSFAWAAKPLGDEIKKQFIQNVMLK</sequence>
<keyword evidence="5" id="KW-1185">Reference proteome</keyword>
<comment type="caution">
    <text evidence="2">The sequence shown here is derived from an EMBL/GenBank/DDBJ whole genome shotgun (WGS) entry which is preliminary data.</text>
</comment>
<protein>
    <submittedName>
        <fullName evidence="2">ABC transporter substrate-binding protein</fullName>
    </submittedName>
</protein>
<evidence type="ECO:0000313" key="5">
    <source>
        <dbReference type="Proteomes" id="UP000266633"/>
    </source>
</evidence>
<feature type="chain" id="PRO_5043589515" evidence="1">
    <location>
        <begin position="40"/>
        <end position="388"/>
    </location>
</feature>
<proteinExistence type="predicted"/>
<dbReference type="SUPFAM" id="SSF53850">
    <property type="entry name" value="Periplasmic binding protein-like II"/>
    <property type="match status" value="1"/>
</dbReference>
<evidence type="ECO:0000313" key="2">
    <source>
        <dbReference type="EMBL" id="PWD73755.1"/>
    </source>
</evidence>
<dbReference type="Proteomes" id="UP000245055">
    <property type="component" value="Unassembled WGS sequence"/>
</dbReference>
<gene>
    <name evidence="3" type="ORF">D5077_02725</name>
    <name evidence="2" type="ORF">DF213_10295</name>
</gene>
<dbReference type="Pfam" id="PF13416">
    <property type="entry name" value="SBP_bac_8"/>
    <property type="match status" value="1"/>
</dbReference>